<feature type="compositionally biased region" description="Polar residues" evidence="5">
    <location>
        <begin position="1646"/>
        <end position="1656"/>
    </location>
</feature>
<dbReference type="GO" id="GO:0035091">
    <property type="term" value="F:phosphatidylinositol binding"/>
    <property type="evidence" value="ECO:0007669"/>
    <property type="project" value="TreeGrafter"/>
</dbReference>
<dbReference type="SMART" id="SM00228">
    <property type="entry name" value="PDZ"/>
    <property type="match status" value="3"/>
</dbReference>
<dbReference type="Pfam" id="PF12053">
    <property type="entry name" value="Par3_HAL_N_term"/>
    <property type="match status" value="1"/>
</dbReference>
<comment type="similarity">
    <text evidence="1">Belongs to the PAR3 family.</text>
</comment>
<comment type="caution">
    <text evidence="7">The sequence shown here is derived from an EMBL/GenBank/DDBJ whole genome shotgun (WGS) entry which is preliminary data.</text>
</comment>
<keyword evidence="8" id="KW-1185">Reference proteome</keyword>
<evidence type="ECO:0000313" key="7">
    <source>
        <dbReference type="EMBL" id="CAL1541076.1"/>
    </source>
</evidence>
<feature type="compositionally biased region" description="Polar residues" evidence="5">
    <location>
        <begin position="1326"/>
        <end position="1351"/>
    </location>
</feature>
<evidence type="ECO:0000256" key="4">
    <source>
        <dbReference type="ARBA" id="ARBA00023306"/>
    </source>
</evidence>
<dbReference type="CDD" id="cd23058">
    <property type="entry name" value="PDZ2_Par3-like"/>
    <property type="match status" value="1"/>
</dbReference>
<feature type="region of interest" description="Disordered" evidence="5">
    <location>
        <begin position="1236"/>
        <end position="1268"/>
    </location>
</feature>
<feature type="region of interest" description="Disordered" evidence="5">
    <location>
        <begin position="1476"/>
        <end position="1559"/>
    </location>
</feature>
<reference evidence="7 8" key="1">
    <citation type="submission" date="2024-04" db="EMBL/GenBank/DDBJ databases">
        <authorList>
            <consortium name="Genoscope - CEA"/>
            <person name="William W."/>
        </authorList>
    </citation>
    <scope>NUCLEOTIDE SEQUENCE [LARGE SCALE GENOMIC DNA]</scope>
</reference>
<feature type="compositionally biased region" description="Polar residues" evidence="5">
    <location>
        <begin position="832"/>
        <end position="862"/>
    </location>
</feature>
<dbReference type="GO" id="GO:0016324">
    <property type="term" value="C:apical plasma membrane"/>
    <property type="evidence" value="ECO:0007669"/>
    <property type="project" value="TreeGrafter"/>
</dbReference>
<evidence type="ECO:0000259" key="6">
    <source>
        <dbReference type="PROSITE" id="PS50106"/>
    </source>
</evidence>
<dbReference type="EMBL" id="CAXITT010000413">
    <property type="protein sequence ID" value="CAL1541076.1"/>
    <property type="molecule type" value="Genomic_DNA"/>
</dbReference>
<dbReference type="SUPFAM" id="SSF50156">
    <property type="entry name" value="PDZ domain-like"/>
    <property type="match status" value="3"/>
</dbReference>
<feature type="region of interest" description="Disordered" evidence="5">
    <location>
        <begin position="400"/>
        <end position="475"/>
    </location>
</feature>
<dbReference type="PROSITE" id="PS50106">
    <property type="entry name" value="PDZ"/>
    <property type="match status" value="3"/>
</dbReference>
<feature type="domain" description="PDZ" evidence="6">
    <location>
        <begin position="307"/>
        <end position="393"/>
    </location>
</feature>
<dbReference type="Gene3D" id="3.10.20.90">
    <property type="entry name" value="Phosphatidylinositol 3-kinase Catalytic Subunit, Chain A, domain 1"/>
    <property type="match status" value="1"/>
</dbReference>
<dbReference type="InterPro" id="IPR021922">
    <property type="entry name" value="Par3/HAL_N"/>
</dbReference>
<feature type="region of interest" description="Disordered" evidence="5">
    <location>
        <begin position="168"/>
        <end position="231"/>
    </location>
</feature>
<feature type="compositionally biased region" description="Polar residues" evidence="5">
    <location>
        <begin position="1127"/>
        <end position="1146"/>
    </location>
</feature>
<name>A0AAV2I5A9_LYMST</name>
<gene>
    <name evidence="7" type="ORF">GSLYS_00014718001</name>
</gene>
<feature type="compositionally biased region" description="Low complexity" evidence="5">
    <location>
        <begin position="451"/>
        <end position="460"/>
    </location>
</feature>
<feature type="compositionally biased region" description="Basic and acidic residues" evidence="5">
    <location>
        <begin position="194"/>
        <end position="216"/>
    </location>
</feature>
<accession>A0AAV2I5A9</accession>
<protein>
    <recommendedName>
        <fullName evidence="6">PDZ domain-containing protein</fullName>
    </recommendedName>
</protein>
<feature type="region of interest" description="Disordered" evidence="5">
    <location>
        <begin position="1325"/>
        <end position="1351"/>
    </location>
</feature>
<dbReference type="GO" id="GO:0043296">
    <property type="term" value="C:apical junction complex"/>
    <property type="evidence" value="ECO:0007669"/>
    <property type="project" value="TreeGrafter"/>
</dbReference>
<feature type="compositionally biased region" description="Polar residues" evidence="5">
    <location>
        <begin position="1505"/>
        <end position="1540"/>
    </location>
</feature>
<dbReference type="GO" id="GO:0051660">
    <property type="term" value="P:establishment of centrosome localization"/>
    <property type="evidence" value="ECO:0007669"/>
    <property type="project" value="TreeGrafter"/>
</dbReference>
<dbReference type="GO" id="GO:0051301">
    <property type="term" value="P:cell division"/>
    <property type="evidence" value="ECO:0007669"/>
    <property type="project" value="UniProtKB-KW"/>
</dbReference>
<evidence type="ECO:0000256" key="5">
    <source>
        <dbReference type="SAM" id="MobiDB-lite"/>
    </source>
</evidence>
<feature type="region of interest" description="Disordered" evidence="5">
    <location>
        <begin position="82"/>
        <end position="109"/>
    </location>
</feature>
<feature type="region of interest" description="Disordered" evidence="5">
    <location>
        <begin position="501"/>
        <end position="521"/>
    </location>
</feature>
<keyword evidence="2" id="KW-0132">Cell division</keyword>
<dbReference type="Proteomes" id="UP001497497">
    <property type="component" value="Unassembled WGS sequence"/>
</dbReference>
<feature type="compositionally biased region" description="Polar residues" evidence="5">
    <location>
        <begin position="461"/>
        <end position="473"/>
    </location>
</feature>
<feature type="region of interest" description="Disordered" evidence="5">
    <location>
        <begin position="1111"/>
        <end position="1153"/>
    </location>
</feature>
<feature type="region of interest" description="Disordered" evidence="5">
    <location>
        <begin position="1180"/>
        <end position="1220"/>
    </location>
</feature>
<feature type="compositionally biased region" description="Low complexity" evidence="5">
    <location>
        <begin position="98"/>
        <end position="107"/>
    </location>
</feature>
<dbReference type="PANTHER" id="PTHR16484:SF17">
    <property type="entry name" value="BAZOOKA, ISOFORM B"/>
    <property type="match status" value="1"/>
</dbReference>
<dbReference type="CDD" id="cd23059">
    <property type="entry name" value="PDZ3_Par3-like"/>
    <property type="match status" value="1"/>
</dbReference>
<dbReference type="Gene3D" id="2.30.42.10">
    <property type="match status" value="3"/>
</dbReference>
<evidence type="ECO:0000256" key="3">
    <source>
        <dbReference type="ARBA" id="ARBA00022737"/>
    </source>
</evidence>
<keyword evidence="3" id="KW-0677">Repeat</keyword>
<dbReference type="Pfam" id="PF00595">
    <property type="entry name" value="PDZ"/>
    <property type="match status" value="3"/>
</dbReference>
<keyword evidence="4" id="KW-0131">Cell cycle</keyword>
<dbReference type="GO" id="GO:0005938">
    <property type="term" value="C:cell cortex"/>
    <property type="evidence" value="ECO:0007669"/>
    <property type="project" value="TreeGrafter"/>
</dbReference>
<dbReference type="InterPro" id="IPR036034">
    <property type="entry name" value="PDZ_sf"/>
</dbReference>
<evidence type="ECO:0000313" key="8">
    <source>
        <dbReference type="Proteomes" id="UP001497497"/>
    </source>
</evidence>
<feature type="region of interest" description="Disordered" evidence="5">
    <location>
        <begin position="1620"/>
        <end position="1656"/>
    </location>
</feature>
<evidence type="ECO:0000256" key="2">
    <source>
        <dbReference type="ARBA" id="ARBA00022618"/>
    </source>
</evidence>
<feature type="compositionally biased region" description="Pro residues" evidence="5">
    <location>
        <begin position="510"/>
        <end position="521"/>
    </location>
</feature>
<dbReference type="GO" id="GO:0000226">
    <property type="term" value="P:microtubule cytoskeleton organization"/>
    <property type="evidence" value="ECO:0007669"/>
    <property type="project" value="TreeGrafter"/>
</dbReference>
<dbReference type="GO" id="GO:0045197">
    <property type="term" value="P:establishment or maintenance of epithelial cell apical/basal polarity"/>
    <property type="evidence" value="ECO:0007669"/>
    <property type="project" value="TreeGrafter"/>
</dbReference>
<dbReference type="InterPro" id="IPR052213">
    <property type="entry name" value="PAR3"/>
</dbReference>
<organism evidence="7 8">
    <name type="scientific">Lymnaea stagnalis</name>
    <name type="common">Great pond snail</name>
    <name type="synonym">Helix stagnalis</name>
    <dbReference type="NCBI Taxonomy" id="6523"/>
    <lineage>
        <taxon>Eukaryota</taxon>
        <taxon>Metazoa</taxon>
        <taxon>Spiralia</taxon>
        <taxon>Lophotrochozoa</taxon>
        <taxon>Mollusca</taxon>
        <taxon>Gastropoda</taxon>
        <taxon>Heterobranchia</taxon>
        <taxon>Euthyneura</taxon>
        <taxon>Panpulmonata</taxon>
        <taxon>Hygrophila</taxon>
        <taxon>Lymnaeoidea</taxon>
        <taxon>Lymnaeidae</taxon>
        <taxon>Lymnaea</taxon>
    </lineage>
</organism>
<dbReference type="InterPro" id="IPR001478">
    <property type="entry name" value="PDZ"/>
</dbReference>
<evidence type="ECO:0000256" key="1">
    <source>
        <dbReference type="ARBA" id="ARBA00005358"/>
    </source>
</evidence>
<dbReference type="GO" id="GO:0030010">
    <property type="term" value="P:establishment of cell polarity"/>
    <property type="evidence" value="ECO:0007669"/>
    <property type="project" value="TreeGrafter"/>
</dbReference>
<feature type="compositionally biased region" description="Basic and acidic residues" evidence="5">
    <location>
        <begin position="1237"/>
        <end position="1268"/>
    </location>
</feature>
<sequence>MPMKVIVCFDTVRVTVPCGEGAIPVKELINKAVHRYKRAVGKGSNHWVDVTSLKTISGGGILDPDDLLSDVVDDREQLIAEYEEHNRPSIPHNGGDGASASSTGTISPDIFQNGETILLDHPANVPSIPVFPLPRHNSSSSNNAATDVVVTPRDLSLGSNLRVRRGSEPNINLLADETPLDKNPAPVNRKPSIPRRESVRDSDDPRSESSDEDKKVKVTMHGSLDRKKLGHNRFSRDALRTSLSNRPEMYRWLEAQEKVEQFSKQKVEQFSKQKVEQFTKKTQPKERLGTVEGHDGNDGNILDQCDSLICLQNDGGPLGIHAIPAFDEKGKDMGLLIQSIEPDRPVYKDGRIKPDDIITEINGTSLQEVPFLRAQDIFRAAMDTKEIRLKIIKGSSSNAGQPFLKKTVGPQPPPVLPKPRSHTPMKPSPLTLSANEQKVVNPVPAPREGSKNSSFSTDSSNGIKPSNYLRSDQSANSSIISSNVKTASASIHLPKNETLVPTKNNDIIKPGPPIKLPKKPPPAIPARNPNTALTGLVGGDAPLNAVTNTRRIGKKLVIQLKKGPLGLGFSVTSRDNQTDGNCPIYIRNILPKGAAVQDGQLRPGDRLLEVNGVEMTGKTQAEAVTFLRMIPEGSQVELVVSRQEEVDEKFKVPRKLGDKSLPAKEGEDNVDGRMDDVVTEGQPDVLQPSHTVDEIDSTSPGVSVEKITLHIPLNDTGSAGLGVSVKGKTESFETSSKDLGIFVKTILQGGAAYKDGHLQVNDQLLEVNGVRLEGLSNTSAMEALRLAMMEDGQASGYISLTIARRTGLTSPSLYGDSPDTSQSEIIPPVVHQRSSSGSDSVTVIHQRSSSASETSVPHSQRLGSDKDLPSPIPPVRSRRVSALRDHFTEQMGNGLRNESYTKATQDSFNDSSAFVNVMPSTPKQVQGLQTNTDHNRKENTKQSDVTMLPTKLERPHSTIGFIHGQNKTSPSDEEDAFVSVSSAKDEDLTSDLLLPFEREGFGRQSMSEKRKGHLDPRSTEIYKMVKANKETKGGFLGRRVRSFHITGVSSAEDVHISEIPPKDPPQGPLEATEHNKAPHLRIANDQINLHVTSDRTYQPNAERKELMGYGMKRSSSEEGLASADPGSATSSNTLQGNQEVSPNWRNNRFGRGRACNDSFRAAVDRSYDVLDPAIMDTLEEESAESGAFTLDPSHSGRSSISSEAMDENNSLKRQKAKDKDKKGGLLKGFLRFGKGRKSNEEAMRRSRSEERTADRVTERRADYSSERPTKDRWMVQNFDAVKAIDFIPISEPGQGQQQQRGRRTSEEERIEAEYARLREHIVLGQNLKSQSTDQANPSTRNNTVVSPSASNERQVAFQPYATSTQQQQQNWHQQQLMMERQQKENTDPRNFHPAAVARGSQVTGREYRENKPYFEMNQEEKPSVTKAVMSRAEYIQQLRSLYQQRHRQRQGVYPLDDTEEHYEQQIQDLEHTWSSENSFDEGTHLPQFSDRPPSRHEQQIPKRPNSASTTLLNVNNSSAAYSGSQPVPYQQHPKQYNGPHSQGYVGSWPNSRSHPAGHEKASYFPAQVSAQSRSPYPQHIDYGGSGYGDLDEFERRYSRRDNVGGPRGYDMYDPRSYPPYHIYKGPPTTYHNHGAPHQYTHPKRNSPFTDSSSAKV</sequence>
<feature type="domain" description="PDZ" evidence="6">
    <location>
        <begin position="557"/>
        <end position="642"/>
    </location>
</feature>
<feature type="region of interest" description="Disordered" evidence="5">
    <location>
        <begin position="829"/>
        <end position="880"/>
    </location>
</feature>
<dbReference type="GO" id="GO:0005912">
    <property type="term" value="C:adherens junction"/>
    <property type="evidence" value="ECO:0007669"/>
    <property type="project" value="TreeGrafter"/>
</dbReference>
<dbReference type="FunFam" id="2.30.42.10:FF:000011">
    <property type="entry name" value="partitioning defective 3 homolog isoform X1"/>
    <property type="match status" value="1"/>
</dbReference>
<dbReference type="GO" id="GO:0007155">
    <property type="term" value="P:cell adhesion"/>
    <property type="evidence" value="ECO:0007669"/>
    <property type="project" value="TreeGrafter"/>
</dbReference>
<proteinExistence type="inferred from homology"/>
<feature type="domain" description="PDZ" evidence="6">
    <location>
        <begin position="708"/>
        <end position="785"/>
    </location>
</feature>
<dbReference type="GO" id="GO:0008104">
    <property type="term" value="P:intracellular protein localization"/>
    <property type="evidence" value="ECO:0007669"/>
    <property type="project" value="TreeGrafter"/>
</dbReference>
<dbReference type="PANTHER" id="PTHR16484">
    <property type="entry name" value="PARTITIONING DEFECTIVE 3 RELATED"/>
    <property type="match status" value="1"/>
</dbReference>